<feature type="signal peptide" evidence="1">
    <location>
        <begin position="1"/>
        <end position="18"/>
    </location>
</feature>
<keyword evidence="1" id="KW-0732">Signal</keyword>
<gene>
    <name evidence="2" type="ORF">C8J48_2247</name>
</gene>
<sequence length="63" mass="7272">MAVSTFKLKILSFTIALALFFCHYYMDGDGQVEAYHEVDQRKAVKETMDTVKKVARTLFDHRG</sequence>
<evidence type="ECO:0000256" key="1">
    <source>
        <dbReference type="SAM" id="SignalP"/>
    </source>
</evidence>
<protein>
    <submittedName>
        <fullName evidence="2">Uncharacterized protein</fullName>
    </submittedName>
</protein>
<name>A0A2T4ZCJ3_9BACL</name>
<feature type="chain" id="PRO_5038763434" evidence="1">
    <location>
        <begin position="19"/>
        <end position="63"/>
    </location>
</feature>
<accession>A0A2T4ZCJ3</accession>
<dbReference type="EMBL" id="PZZP01000001">
    <property type="protein sequence ID" value="PTM59618.1"/>
    <property type="molecule type" value="Genomic_DNA"/>
</dbReference>
<dbReference type="AlphaFoldDB" id="A0A2T4ZCJ3"/>
<evidence type="ECO:0000313" key="2">
    <source>
        <dbReference type="EMBL" id="PTM59618.1"/>
    </source>
</evidence>
<evidence type="ECO:0000313" key="3">
    <source>
        <dbReference type="Proteomes" id="UP000241639"/>
    </source>
</evidence>
<keyword evidence="3" id="KW-1185">Reference proteome</keyword>
<proteinExistence type="predicted"/>
<dbReference type="Proteomes" id="UP000241639">
    <property type="component" value="Unassembled WGS sequence"/>
</dbReference>
<reference evidence="2 3" key="1">
    <citation type="submission" date="2018-04" db="EMBL/GenBank/DDBJ databases">
        <title>Genomic Encyclopedia of Archaeal and Bacterial Type Strains, Phase II (KMG-II): from individual species to whole genera.</title>
        <authorList>
            <person name="Goeker M."/>
        </authorList>
    </citation>
    <scope>NUCLEOTIDE SEQUENCE [LARGE SCALE GENOMIC DNA]</scope>
    <source>
        <strain evidence="2 3">DSM 45169</strain>
    </source>
</reference>
<organism evidence="2 3">
    <name type="scientific">Desmospora activa DSM 45169</name>
    <dbReference type="NCBI Taxonomy" id="1121389"/>
    <lineage>
        <taxon>Bacteria</taxon>
        <taxon>Bacillati</taxon>
        <taxon>Bacillota</taxon>
        <taxon>Bacilli</taxon>
        <taxon>Bacillales</taxon>
        <taxon>Thermoactinomycetaceae</taxon>
        <taxon>Desmospora</taxon>
    </lineage>
</organism>
<comment type="caution">
    <text evidence="2">The sequence shown here is derived from an EMBL/GenBank/DDBJ whole genome shotgun (WGS) entry which is preliminary data.</text>
</comment>